<dbReference type="InterPro" id="IPR009057">
    <property type="entry name" value="Homeodomain-like_sf"/>
</dbReference>
<name>A0A3B0YVK3_9ZZZZ</name>
<dbReference type="AlphaFoldDB" id="A0A3B0YVK3"/>
<evidence type="ECO:0000256" key="1">
    <source>
        <dbReference type="SAM" id="MobiDB-lite"/>
    </source>
</evidence>
<sequence>MPKPLSERPGTQVTPEPALEKRTRRQLTPEYKLRIIAEADACKHGELGALLRREKLYSSQLSEWRREFAANGVAGLSKSVPGPAPSKTPGQRRIEQLEKENSRLNRKLEIANDCLDLQKKALSMLDHLRSGKDA</sequence>
<proteinExistence type="predicted"/>
<protein>
    <submittedName>
        <fullName evidence="2">Uncharacterized protein</fullName>
    </submittedName>
</protein>
<accession>A0A3B0YVK3</accession>
<evidence type="ECO:0000313" key="2">
    <source>
        <dbReference type="EMBL" id="VAW79517.1"/>
    </source>
</evidence>
<feature type="region of interest" description="Disordered" evidence="1">
    <location>
        <begin position="1"/>
        <end position="25"/>
    </location>
</feature>
<organism evidence="2">
    <name type="scientific">hydrothermal vent metagenome</name>
    <dbReference type="NCBI Taxonomy" id="652676"/>
    <lineage>
        <taxon>unclassified sequences</taxon>
        <taxon>metagenomes</taxon>
        <taxon>ecological metagenomes</taxon>
    </lineage>
</organism>
<reference evidence="2" key="1">
    <citation type="submission" date="2018-06" db="EMBL/GenBank/DDBJ databases">
        <authorList>
            <person name="Zhirakovskaya E."/>
        </authorList>
    </citation>
    <scope>NUCLEOTIDE SEQUENCE</scope>
</reference>
<dbReference type="EMBL" id="UOFN01000113">
    <property type="protein sequence ID" value="VAW79517.1"/>
    <property type="molecule type" value="Genomic_DNA"/>
</dbReference>
<dbReference type="SUPFAM" id="SSF46689">
    <property type="entry name" value="Homeodomain-like"/>
    <property type="match status" value="1"/>
</dbReference>
<gene>
    <name evidence="2" type="ORF">MNBD_GAMMA15-1219</name>
</gene>